<sequence length="59" mass="6970">MKQVSLLSLRQHRPHISLALWLCAMIWVAVAVFIQSFEWRSPGTSLWSFYGRLPTHRFI</sequence>
<dbReference type="Proteomes" id="UP000814140">
    <property type="component" value="Unassembled WGS sequence"/>
</dbReference>
<evidence type="ECO:0000313" key="2">
    <source>
        <dbReference type="Proteomes" id="UP000814140"/>
    </source>
</evidence>
<evidence type="ECO:0000313" key="1">
    <source>
        <dbReference type="EMBL" id="KAI0064812.1"/>
    </source>
</evidence>
<organism evidence="1 2">
    <name type="scientific">Artomyces pyxidatus</name>
    <dbReference type="NCBI Taxonomy" id="48021"/>
    <lineage>
        <taxon>Eukaryota</taxon>
        <taxon>Fungi</taxon>
        <taxon>Dikarya</taxon>
        <taxon>Basidiomycota</taxon>
        <taxon>Agaricomycotina</taxon>
        <taxon>Agaricomycetes</taxon>
        <taxon>Russulales</taxon>
        <taxon>Auriscalpiaceae</taxon>
        <taxon>Artomyces</taxon>
    </lineage>
</organism>
<protein>
    <submittedName>
        <fullName evidence="1">Uncharacterized protein</fullName>
    </submittedName>
</protein>
<accession>A0ACB8T8P8</accession>
<name>A0ACB8T8P8_9AGAM</name>
<reference evidence="1" key="1">
    <citation type="submission" date="2021-03" db="EMBL/GenBank/DDBJ databases">
        <authorList>
            <consortium name="DOE Joint Genome Institute"/>
            <person name="Ahrendt S."/>
            <person name="Looney B.P."/>
            <person name="Miyauchi S."/>
            <person name="Morin E."/>
            <person name="Drula E."/>
            <person name="Courty P.E."/>
            <person name="Chicoki N."/>
            <person name="Fauchery L."/>
            <person name="Kohler A."/>
            <person name="Kuo A."/>
            <person name="Labutti K."/>
            <person name="Pangilinan J."/>
            <person name="Lipzen A."/>
            <person name="Riley R."/>
            <person name="Andreopoulos W."/>
            <person name="He G."/>
            <person name="Johnson J."/>
            <person name="Barry K.W."/>
            <person name="Grigoriev I.V."/>
            <person name="Nagy L."/>
            <person name="Hibbett D."/>
            <person name="Henrissat B."/>
            <person name="Matheny P.B."/>
            <person name="Labbe J."/>
            <person name="Martin F."/>
        </authorList>
    </citation>
    <scope>NUCLEOTIDE SEQUENCE</scope>
    <source>
        <strain evidence="1">HHB10654</strain>
    </source>
</reference>
<dbReference type="EMBL" id="MU277197">
    <property type="protein sequence ID" value="KAI0064812.1"/>
    <property type="molecule type" value="Genomic_DNA"/>
</dbReference>
<proteinExistence type="predicted"/>
<comment type="caution">
    <text evidence="1">The sequence shown here is derived from an EMBL/GenBank/DDBJ whole genome shotgun (WGS) entry which is preliminary data.</text>
</comment>
<keyword evidence="2" id="KW-1185">Reference proteome</keyword>
<reference evidence="1" key="2">
    <citation type="journal article" date="2022" name="New Phytol.">
        <title>Evolutionary transition to the ectomycorrhizal habit in the genomes of a hyperdiverse lineage of mushroom-forming fungi.</title>
        <authorList>
            <person name="Looney B."/>
            <person name="Miyauchi S."/>
            <person name="Morin E."/>
            <person name="Drula E."/>
            <person name="Courty P.E."/>
            <person name="Kohler A."/>
            <person name="Kuo A."/>
            <person name="LaButti K."/>
            <person name="Pangilinan J."/>
            <person name="Lipzen A."/>
            <person name="Riley R."/>
            <person name="Andreopoulos W."/>
            <person name="He G."/>
            <person name="Johnson J."/>
            <person name="Nolan M."/>
            <person name="Tritt A."/>
            <person name="Barry K.W."/>
            <person name="Grigoriev I.V."/>
            <person name="Nagy L.G."/>
            <person name="Hibbett D."/>
            <person name="Henrissat B."/>
            <person name="Matheny P.B."/>
            <person name="Labbe J."/>
            <person name="Martin F.M."/>
        </authorList>
    </citation>
    <scope>NUCLEOTIDE SEQUENCE</scope>
    <source>
        <strain evidence="1">HHB10654</strain>
    </source>
</reference>
<gene>
    <name evidence="1" type="ORF">BV25DRAFT_190212</name>
</gene>